<keyword evidence="3" id="KW-1185">Reference proteome</keyword>
<feature type="signal peptide" evidence="1">
    <location>
        <begin position="1"/>
        <end position="26"/>
    </location>
</feature>
<comment type="caution">
    <text evidence="2">The sequence shown here is derived from an EMBL/GenBank/DDBJ whole genome shotgun (WGS) entry which is preliminary data.</text>
</comment>
<gene>
    <name evidence="2" type="ORF">Cch02nite_63170</name>
</gene>
<proteinExistence type="predicted"/>
<reference evidence="2 3" key="1">
    <citation type="submission" date="2021-01" db="EMBL/GenBank/DDBJ databases">
        <title>Whole genome shotgun sequence of Catellatospora chokoriensis NBRC 107358.</title>
        <authorList>
            <person name="Komaki H."/>
            <person name="Tamura T."/>
        </authorList>
    </citation>
    <scope>NUCLEOTIDE SEQUENCE [LARGE SCALE GENOMIC DNA]</scope>
    <source>
        <strain evidence="2 3">NBRC 107358</strain>
    </source>
</reference>
<accession>A0A8J3K4R2</accession>
<evidence type="ECO:0000256" key="1">
    <source>
        <dbReference type="SAM" id="SignalP"/>
    </source>
</evidence>
<dbReference type="EMBL" id="BONG01000052">
    <property type="protein sequence ID" value="GIF92873.1"/>
    <property type="molecule type" value="Genomic_DNA"/>
</dbReference>
<name>A0A8J3K4R2_9ACTN</name>
<evidence type="ECO:0000313" key="3">
    <source>
        <dbReference type="Proteomes" id="UP000619293"/>
    </source>
</evidence>
<organism evidence="2 3">
    <name type="scientific">Catellatospora chokoriensis</name>
    <dbReference type="NCBI Taxonomy" id="310353"/>
    <lineage>
        <taxon>Bacteria</taxon>
        <taxon>Bacillati</taxon>
        <taxon>Actinomycetota</taxon>
        <taxon>Actinomycetes</taxon>
        <taxon>Micromonosporales</taxon>
        <taxon>Micromonosporaceae</taxon>
        <taxon>Catellatospora</taxon>
    </lineage>
</organism>
<dbReference type="Proteomes" id="UP000619293">
    <property type="component" value="Unassembled WGS sequence"/>
</dbReference>
<dbReference type="PROSITE" id="PS51257">
    <property type="entry name" value="PROKAR_LIPOPROTEIN"/>
    <property type="match status" value="1"/>
</dbReference>
<dbReference type="RefSeq" id="WP_191841383.1">
    <property type="nucleotide sequence ID" value="NZ_BAAALB010000019.1"/>
</dbReference>
<evidence type="ECO:0000313" key="2">
    <source>
        <dbReference type="EMBL" id="GIF92873.1"/>
    </source>
</evidence>
<keyword evidence="1" id="KW-0732">Signal</keyword>
<dbReference type="AlphaFoldDB" id="A0A8J3K4R2"/>
<feature type="chain" id="PRO_5038415375" evidence="1">
    <location>
        <begin position="27"/>
        <end position="500"/>
    </location>
</feature>
<sequence>MTTRRTRWTATAVAVLLALTSAGCSKDPESRDSTAPSGYRLDGRELTEGEFRYGLAPQRHPDVTYQPDVVLVGGGANAIRSVTADGMTWTLDPDADGVSDLAVGKVMFATSRAVGRIVDLRDSGAGTVASIAPVTLTDVVRDGVFDGDQPIALDDRAIAFSSEGAGWHSDAPPSAAPSAVALGAAMLPLRRDDKERVEQPRPVNGAPKQTRTNGFRVTPMCCDGGVGAHLTFDEDGIRLAATVVLVMDKPSARFHLAISGGRIQAAELQVHGGGGIKIDVEGASTVGTDKQLNRQFSVPVDFSVPVGLVLGMPFTLSASQDILVNTAFSAKDGNIRASGEYALAGTLGFGYRDGSWGVHTPTKPIIRSSLLESVKGLSVGANGIVLAYKTTFSLGIGALGFRAGLNFSLTVSTGVSRGSALAQFFPLAPGTRGVDCRGATLAIDATYNVGYSIPAPVVAVVNFFLRVFKAKPVQRTGGIPDPAGKVHIFDASQFEPAGCK</sequence>
<protein>
    <submittedName>
        <fullName evidence="2">Uncharacterized protein</fullName>
    </submittedName>
</protein>